<dbReference type="RefSeq" id="WP_146288832.1">
    <property type="nucleotide sequence ID" value="NZ_CP042304.1"/>
</dbReference>
<sequence length="380" mass="40927">MTLVKKTPTIQDVARFAEVSTATVSRALSSPERVSEQTRARISEAVRVTGYTPNQSARSLRQRTARTILVALPDIGNPFFSVILDAVEREAACRGYGVLVANRFPGDSSGLLMRDYFMSNRVDGLLLFDGSVDLEQLMMLTGDPMPVPLIVACEEIPDAPFHTVKTDNGYAAEQATRHLIALGHKRIGHVLGPQGNVLTGERQRGYARAMQVAGLEIKPEWLLQGGFAMEAGQVAAVHFMGLRDRPTAIFAANDESAIGFISGLRQRGLDCPGDVSVVGFDDLELAAHVWPPLTTMRQPRAALGRIAAGALIDLIEGERRDRVPMHMVLSSEMIVRGTTGRPPCPDGLGCGTVGAGCAIARHKAFPLRENALNEATALVP</sequence>
<dbReference type="PANTHER" id="PTHR30146:SF155">
    <property type="entry name" value="ALANINE RACEMASE"/>
    <property type="match status" value="1"/>
</dbReference>
<gene>
    <name evidence="5" type="ORF">FPZ08_04255</name>
</gene>
<dbReference type="OrthoDB" id="5171752at2"/>
<dbReference type="Pfam" id="PF13377">
    <property type="entry name" value="Peripla_BP_3"/>
    <property type="match status" value="1"/>
</dbReference>
<keyword evidence="3" id="KW-0804">Transcription</keyword>
<dbReference type="PROSITE" id="PS50932">
    <property type="entry name" value="HTH_LACI_2"/>
    <property type="match status" value="1"/>
</dbReference>
<dbReference type="GO" id="GO:0000976">
    <property type="term" value="F:transcription cis-regulatory region binding"/>
    <property type="evidence" value="ECO:0007669"/>
    <property type="project" value="TreeGrafter"/>
</dbReference>
<dbReference type="Gene3D" id="3.40.50.2300">
    <property type="match status" value="2"/>
</dbReference>
<dbReference type="AlphaFoldDB" id="A0A5B8LQK2"/>
<dbReference type="CDD" id="cd06284">
    <property type="entry name" value="PBP1_LacI-like"/>
    <property type="match status" value="1"/>
</dbReference>
<keyword evidence="2" id="KW-0238">DNA-binding</keyword>
<keyword evidence="6" id="KW-1185">Reference proteome</keyword>
<dbReference type="PANTHER" id="PTHR30146">
    <property type="entry name" value="LACI-RELATED TRANSCRIPTIONAL REPRESSOR"/>
    <property type="match status" value="1"/>
</dbReference>
<dbReference type="CDD" id="cd01392">
    <property type="entry name" value="HTH_LacI"/>
    <property type="match status" value="1"/>
</dbReference>
<dbReference type="InterPro" id="IPR028082">
    <property type="entry name" value="Peripla_BP_I"/>
</dbReference>
<dbReference type="PROSITE" id="PS00356">
    <property type="entry name" value="HTH_LACI_1"/>
    <property type="match status" value="1"/>
</dbReference>
<dbReference type="InterPro" id="IPR000843">
    <property type="entry name" value="HTH_LacI"/>
</dbReference>
<protein>
    <submittedName>
        <fullName evidence="5">LacI family transcriptional regulator</fullName>
    </submittedName>
</protein>
<keyword evidence="1" id="KW-0805">Transcription regulation</keyword>
<dbReference type="InterPro" id="IPR010982">
    <property type="entry name" value="Lambda_DNA-bd_dom_sf"/>
</dbReference>
<dbReference type="KEGG" id="dea:FPZ08_04255"/>
<organism evidence="5 6">
    <name type="scientific">Devosia ginsengisoli</name>
    <dbReference type="NCBI Taxonomy" id="400770"/>
    <lineage>
        <taxon>Bacteria</taxon>
        <taxon>Pseudomonadati</taxon>
        <taxon>Pseudomonadota</taxon>
        <taxon>Alphaproteobacteria</taxon>
        <taxon>Hyphomicrobiales</taxon>
        <taxon>Devosiaceae</taxon>
        <taxon>Devosia</taxon>
    </lineage>
</organism>
<dbReference type="EMBL" id="CP042304">
    <property type="protein sequence ID" value="QDZ10025.1"/>
    <property type="molecule type" value="Genomic_DNA"/>
</dbReference>
<reference evidence="5 6" key="1">
    <citation type="submission" date="2019-07" db="EMBL/GenBank/DDBJ databases">
        <title>Full genome sequence of Devosia sp. Gsoil 520.</title>
        <authorList>
            <person name="Im W.-T."/>
        </authorList>
    </citation>
    <scope>NUCLEOTIDE SEQUENCE [LARGE SCALE GENOMIC DNA]</scope>
    <source>
        <strain evidence="5 6">Gsoil 520</strain>
    </source>
</reference>
<dbReference type="GO" id="GO:0003700">
    <property type="term" value="F:DNA-binding transcription factor activity"/>
    <property type="evidence" value="ECO:0007669"/>
    <property type="project" value="TreeGrafter"/>
</dbReference>
<evidence type="ECO:0000313" key="6">
    <source>
        <dbReference type="Proteomes" id="UP000315364"/>
    </source>
</evidence>
<evidence type="ECO:0000256" key="1">
    <source>
        <dbReference type="ARBA" id="ARBA00023015"/>
    </source>
</evidence>
<evidence type="ECO:0000256" key="3">
    <source>
        <dbReference type="ARBA" id="ARBA00023163"/>
    </source>
</evidence>
<dbReference type="Pfam" id="PF00356">
    <property type="entry name" value="LacI"/>
    <property type="match status" value="1"/>
</dbReference>
<accession>A0A5B8LQK2</accession>
<evidence type="ECO:0000313" key="5">
    <source>
        <dbReference type="EMBL" id="QDZ10025.1"/>
    </source>
</evidence>
<name>A0A5B8LQK2_9HYPH</name>
<dbReference type="SMART" id="SM00354">
    <property type="entry name" value="HTH_LACI"/>
    <property type="match status" value="1"/>
</dbReference>
<dbReference type="Proteomes" id="UP000315364">
    <property type="component" value="Chromosome"/>
</dbReference>
<evidence type="ECO:0000259" key="4">
    <source>
        <dbReference type="PROSITE" id="PS50932"/>
    </source>
</evidence>
<evidence type="ECO:0000256" key="2">
    <source>
        <dbReference type="ARBA" id="ARBA00023125"/>
    </source>
</evidence>
<feature type="domain" description="HTH lacI-type" evidence="4">
    <location>
        <begin position="8"/>
        <end position="62"/>
    </location>
</feature>
<dbReference type="SUPFAM" id="SSF53822">
    <property type="entry name" value="Periplasmic binding protein-like I"/>
    <property type="match status" value="1"/>
</dbReference>
<dbReference type="SUPFAM" id="SSF47413">
    <property type="entry name" value="lambda repressor-like DNA-binding domains"/>
    <property type="match status" value="1"/>
</dbReference>
<dbReference type="Gene3D" id="1.10.260.40">
    <property type="entry name" value="lambda repressor-like DNA-binding domains"/>
    <property type="match status" value="1"/>
</dbReference>
<dbReference type="InterPro" id="IPR046335">
    <property type="entry name" value="LacI/GalR-like_sensor"/>
</dbReference>
<proteinExistence type="predicted"/>